<dbReference type="PIRSF" id="PIRSF005902">
    <property type="entry name" value="DNase_TatD"/>
    <property type="match status" value="1"/>
</dbReference>
<feature type="binding site" evidence="1">
    <location>
        <position position="64"/>
    </location>
    <ligand>
        <name>a divalent metal cation</name>
        <dbReference type="ChEBI" id="CHEBI:60240"/>
        <label>1</label>
    </ligand>
</feature>
<dbReference type="GO" id="GO:0046872">
    <property type="term" value="F:metal ion binding"/>
    <property type="evidence" value="ECO:0007669"/>
    <property type="project" value="UniProtKB-KW"/>
</dbReference>
<dbReference type="Gene3D" id="3.20.20.140">
    <property type="entry name" value="Metal-dependent hydrolases"/>
    <property type="match status" value="1"/>
</dbReference>
<dbReference type="InterPro" id="IPR032466">
    <property type="entry name" value="Metal_Hydrolase"/>
</dbReference>
<dbReference type="STRING" id="421072.SAMN04488097_1821"/>
<dbReference type="Proteomes" id="UP000028623">
    <property type="component" value="Unassembled WGS sequence"/>
</dbReference>
<dbReference type="AlphaFoldDB" id="A0A085BMU0"/>
<dbReference type="InterPro" id="IPR001130">
    <property type="entry name" value="TatD-like"/>
</dbReference>
<keyword evidence="3" id="KW-1185">Reference proteome</keyword>
<dbReference type="RefSeq" id="WP_034973826.1">
    <property type="nucleotide sequence ID" value="NZ_FOFI01000002.1"/>
</dbReference>
<feature type="binding site" evidence="1">
    <location>
        <position position="120"/>
    </location>
    <ligand>
        <name>a divalent metal cation</name>
        <dbReference type="ChEBI" id="CHEBI:60240"/>
        <label>2</label>
    </ligand>
</feature>
<dbReference type="PANTHER" id="PTHR46124:SF2">
    <property type="entry name" value="D-AMINOACYL-TRNA DEACYLASE"/>
    <property type="match status" value="1"/>
</dbReference>
<evidence type="ECO:0008006" key="4">
    <source>
        <dbReference type="Google" id="ProtNLM"/>
    </source>
</evidence>
<gene>
    <name evidence="2" type="ORF">IO89_04245</name>
</gene>
<dbReference type="EMBL" id="JPLY01000001">
    <property type="protein sequence ID" value="KFC23785.1"/>
    <property type="molecule type" value="Genomic_DNA"/>
</dbReference>
<reference evidence="2 3" key="1">
    <citation type="submission" date="2014-07" db="EMBL/GenBank/DDBJ databases">
        <title>Epilithonimonas lactis LMG 22401 Genome.</title>
        <authorList>
            <person name="Pipes S.E."/>
            <person name="Stropko S.J."/>
        </authorList>
    </citation>
    <scope>NUCLEOTIDE SEQUENCE [LARGE SCALE GENOMIC DNA]</scope>
    <source>
        <strain evidence="2 3">LMG 24401</strain>
    </source>
</reference>
<dbReference type="PANTHER" id="PTHR46124">
    <property type="entry name" value="D-AMINOACYL-TRNA DEACYLASE"/>
    <property type="match status" value="1"/>
</dbReference>
<feature type="binding site" evidence="1">
    <location>
        <position position="99"/>
    </location>
    <ligand>
        <name>a divalent metal cation</name>
        <dbReference type="ChEBI" id="CHEBI:60240"/>
        <label>2</label>
    </ligand>
</feature>
<dbReference type="eggNOG" id="COG0084">
    <property type="taxonomic scope" value="Bacteria"/>
</dbReference>
<comment type="caution">
    <text evidence="2">The sequence shown here is derived from an EMBL/GenBank/DDBJ whole genome shotgun (WGS) entry which is preliminary data.</text>
</comment>
<dbReference type="Pfam" id="PF01026">
    <property type="entry name" value="TatD_DNase"/>
    <property type="match status" value="1"/>
</dbReference>
<evidence type="ECO:0000313" key="3">
    <source>
        <dbReference type="Proteomes" id="UP000028623"/>
    </source>
</evidence>
<evidence type="ECO:0000313" key="2">
    <source>
        <dbReference type="EMBL" id="KFC23785.1"/>
    </source>
</evidence>
<name>A0A085BMU0_9FLAO</name>
<feature type="binding site" evidence="1">
    <location>
        <position position="168"/>
    </location>
    <ligand>
        <name>a divalent metal cation</name>
        <dbReference type="ChEBI" id="CHEBI:60240"/>
        <label>1</label>
    </ligand>
</feature>
<dbReference type="GO" id="GO:0016788">
    <property type="term" value="F:hydrolase activity, acting on ester bonds"/>
    <property type="evidence" value="ECO:0007669"/>
    <property type="project" value="InterPro"/>
</dbReference>
<dbReference type="OrthoDB" id="664222at2"/>
<sequence>MGFLDFHHHQLSKTGIYNLNLNEEIPAGKFSAGLHPKDITENWKSDFEKIKTVSLSEKCLAIGECGLDGIINIDENLQNDIFKAHIHWAEEIHKPIIIHCVRRFSQILHYKTAKVSLVIHGFNKKENVAQELLDAGFHLSFGRATLENLSLQKIIKNLPIQRLFLETDDADFKINKLYEKVAEIKSITLENLRDQMWENLDNIVRNG</sequence>
<protein>
    <recommendedName>
        <fullName evidence="4">TatD DNase family protein</fullName>
    </recommendedName>
</protein>
<keyword evidence="1" id="KW-0479">Metal-binding</keyword>
<proteinExistence type="predicted"/>
<organism evidence="2 3">
    <name type="scientific">Epilithonimonas lactis</name>
    <dbReference type="NCBI Taxonomy" id="421072"/>
    <lineage>
        <taxon>Bacteria</taxon>
        <taxon>Pseudomonadati</taxon>
        <taxon>Bacteroidota</taxon>
        <taxon>Flavobacteriia</taxon>
        <taxon>Flavobacteriales</taxon>
        <taxon>Weeksellaceae</taxon>
        <taxon>Chryseobacterium group</taxon>
        <taxon>Epilithonimonas</taxon>
    </lineage>
</organism>
<evidence type="ECO:0000256" key="1">
    <source>
        <dbReference type="PIRSR" id="PIRSR005902-1"/>
    </source>
</evidence>
<dbReference type="SUPFAM" id="SSF51556">
    <property type="entry name" value="Metallo-dependent hydrolases"/>
    <property type="match status" value="1"/>
</dbReference>
<accession>A0A085BMU0</accession>